<organism evidence="3 4">
    <name type="scientific">Skeletonema marinoi</name>
    <dbReference type="NCBI Taxonomy" id="267567"/>
    <lineage>
        <taxon>Eukaryota</taxon>
        <taxon>Sar</taxon>
        <taxon>Stramenopiles</taxon>
        <taxon>Ochrophyta</taxon>
        <taxon>Bacillariophyta</taxon>
        <taxon>Coscinodiscophyceae</taxon>
        <taxon>Thalassiosirophycidae</taxon>
        <taxon>Thalassiosirales</taxon>
        <taxon>Skeletonemataceae</taxon>
        <taxon>Skeletonema</taxon>
        <taxon>Skeletonema marinoi-dohrnii complex</taxon>
    </lineage>
</organism>
<dbReference type="AlphaFoldDB" id="A0AAD8Y5Y7"/>
<keyword evidence="4" id="KW-1185">Reference proteome</keyword>
<dbReference type="EMBL" id="JATAAI010000017">
    <property type="protein sequence ID" value="KAK1739720.1"/>
    <property type="molecule type" value="Genomic_DNA"/>
</dbReference>
<feature type="transmembrane region" description="Helical" evidence="2">
    <location>
        <begin position="28"/>
        <end position="50"/>
    </location>
</feature>
<gene>
    <name evidence="3" type="ORF">QTG54_009479</name>
</gene>
<protein>
    <submittedName>
        <fullName evidence="3">Uncharacterized protein</fullName>
    </submittedName>
</protein>
<feature type="compositionally biased region" description="Low complexity" evidence="1">
    <location>
        <begin position="189"/>
        <end position="198"/>
    </location>
</feature>
<feature type="compositionally biased region" description="Polar residues" evidence="1">
    <location>
        <begin position="206"/>
        <end position="216"/>
    </location>
</feature>
<feature type="compositionally biased region" description="Basic and acidic residues" evidence="1">
    <location>
        <begin position="148"/>
        <end position="162"/>
    </location>
</feature>
<feature type="compositionally biased region" description="Acidic residues" evidence="1">
    <location>
        <begin position="229"/>
        <end position="244"/>
    </location>
</feature>
<dbReference type="Proteomes" id="UP001224775">
    <property type="component" value="Unassembled WGS sequence"/>
</dbReference>
<comment type="caution">
    <text evidence="3">The sequence shown here is derived from an EMBL/GenBank/DDBJ whole genome shotgun (WGS) entry which is preliminary data.</text>
</comment>
<dbReference type="Pfam" id="PF11316">
    <property type="entry name" value="Rhamno_transf"/>
    <property type="match status" value="1"/>
</dbReference>
<feature type="compositionally biased region" description="Acidic residues" evidence="1">
    <location>
        <begin position="167"/>
        <end position="188"/>
    </location>
</feature>
<name>A0AAD8Y5Y7_9STRA</name>
<accession>A0AAD8Y5Y7</accession>
<keyword evidence="2" id="KW-1133">Transmembrane helix</keyword>
<keyword evidence="2" id="KW-0472">Membrane</keyword>
<keyword evidence="2" id="KW-0812">Transmembrane</keyword>
<proteinExistence type="predicted"/>
<reference evidence="3" key="1">
    <citation type="submission" date="2023-06" db="EMBL/GenBank/DDBJ databases">
        <title>Survivors Of The Sea: Transcriptome response of Skeletonema marinoi to long-term dormancy.</title>
        <authorList>
            <person name="Pinder M.I.M."/>
            <person name="Kourtchenko O."/>
            <person name="Robertson E.K."/>
            <person name="Larsson T."/>
            <person name="Maumus F."/>
            <person name="Osuna-Cruz C.M."/>
            <person name="Vancaester E."/>
            <person name="Stenow R."/>
            <person name="Vandepoele K."/>
            <person name="Ploug H."/>
            <person name="Bruchert V."/>
            <person name="Godhe A."/>
            <person name="Topel M."/>
        </authorList>
    </citation>
    <scope>NUCLEOTIDE SEQUENCE</scope>
    <source>
        <strain evidence="3">R05AC</strain>
    </source>
</reference>
<evidence type="ECO:0000256" key="2">
    <source>
        <dbReference type="SAM" id="Phobius"/>
    </source>
</evidence>
<feature type="compositionally biased region" description="Acidic residues" evidence="1">
    <location>
        <begin position="137"/>
        <end position="147"/>
    </location>
</feature>
<evidence type="ECO:0000256" key="1">
    <source>
        <dbReference type="SAM" id="MobiDB-lite"/>
    </source>
</evidence>
<dbReference type="InterPro" id="IPR021466">
    <property type="entry name" value="Put_rhamnosyl_transferase"/>
</dbReference>
<feature type="compositionally biased region" description="Basic and acidic residues" evidence="1">
    <location>
        <begin position="126"/>
        <end position="136"/>
    </location>
</feature>
<feature type="compositionally biased region" description="Basic and acidic residues" evidence="1">
    <location>
        <begin position="217"/>
        <end position="227"/>
    </location>
</feature>
<sequence>MVAAASSPQRMAMAPPAASTRGRLHRQIYIVIACALGLFVTSTFILSTYIPSPTEFHSHDNNNAAFHSVAHIVHRHQLHGHHFVEPKGHLRRKNDMRYAREEIITTESSKSAHEDDNREEDDSNDDGDKSDNNDDNKEADDEAGDQEEVPHYIENDDMDRQGNSESESGDAEEGEGSSSDNDDNEGVENEMQGDGSSSDNDDNEQTENALQEGGSSSDKDVNERTENNELQEDESSSDKDDDDKTELQEEATSSDKDDNERIEISPRQKMQSQDEVQAEDEHQSQTITDTTDEKKEPPQIFHILETRFMQNQPDLVELAKARLQLFEAICLPTVLQQTAWGNFLWIIRTDPDLHVDIRRELVEMLNERGALTTKRNDTDGTGSGL</sequence>
<feature type="compositionally biased region" description="Basic and acidic residues" evidence="1">
    <location>
        <begin position="253"/>
        <end position="266"/>
    </location>
</feature>
<feature type="region of interest" description="Disordered" evidence="1">
    <location>
        <begin position="103"/>
        <end position="296"/>
    </location>
</feature>
<evidence type="ECO:0000313" key="4">
    <source>
        <dbReference type="Proteomes" id="UP001224775"/>
    </source>
</evidence>
<evidence type="ECO:0000313" key="3">
    <source>
        <dbReference type="EMBL" id="KAK1739720.1"/>
    </source>
</evidence>